<evidence type="ECO:0000313" key="2">
    <source>
        <dbReference type="Proteomes" id="UP000663866"/>
    </source>
</evidence>
<comment type="caution">
    <text evidence="1">The sequence shown here is derived from an EMBL/GenBank/DDBJ whole genome shotgun (WGS) entry which is preliminary data.</text>
</comment>
<accession>A0A820NXC6</accession>
<reference evidence="1" key="1">
    <citation type="submission" date="2021-02" db="EMBL/GenBank/DDBJ databases">
        <authorList>
            <person name="Nowell W R."/>
        </authorList>
    </citation>
    <scope>NUCLEOTIDE SEQUENCE</scope>
</reference>
<protein>
    <submittedName>
        <fullName evidence="1">Uncharacterized protein</fullName>
    </submittedName>
</protein>
<sequence>DQVLPGYGYYGYGQVPPGYDYYGHGQVPLGFGQVPPGCDQVLPGYGYYGYGQRGKFKDGRWQHQYWQNKQQFGIYTHVMTFDKKTKTLYGRGTDNVGDFTLSGRFDPSQGYIHMVQKYIINSGNSKLNMGHVCIYELHWMNTSKSFDGEIFGIANGRKQPSGYFQMWHE</sequence>
<dbReference type="EMBL" id="CAJOBG010040186">
    <property type="protein sequence ID" value="CAF4395171.1"/>
    <property type="molecule type" value="Genomic_DNA"/>
</dbReference>
<name>A0A820NXC6_9BILA</name>
<feature type="non-terminal residue" evidence="1">
    <location>
        <position position="1"/>
    </location>
</feature>
<evidence type="ECO:0000313" key="1">
    <source>
        <dbReference type="EMBL" id="CAF4395171.1"/>
    </source>
</evidence>
<dbReference type="Proteomes" id="UP000663866">
    <property type="component" value="Unassembled WGS sequence"/>
</dbReference>
<proteinExistence type="predicted"/>
<keyword evidence="2" id="KW-1185">Reference proteome</keyword>
<dbReference type="AlphaFoldDB" id="A0A820NXC6"/>
<gene>
    <name evidence="1" type="ORF">OVN521_LOCUS34540</name>
</gene>
<organism evidence="1 2">
    <name type="scientific">Rotaria magnacalcarata</name>
    <dbReference type="NCBI Taxonomy" id="392030"/>
    <lineage>
        <taxon>Eukaryota</taxon>
        <taxon>Metazoa</taxon>
        <taxon>Spiralia</taxon>
        <taxon>Gnathifera</taxon>
        <taxon>Rotifera</taxon>
        <taxon>Eurotatoria</taxon>
        <taxon>Bdelloidea</taxon>
        <taxon>Philodinida</taxon>
        <taxon>Philodinidae</taxon>
        <taxon>Rotaria</taxon>
    </lineage>
</organism>